<evidence type="ECO:0000313" key="14">
    <source>
        <dbReference type="EMBL" id="RHW68659.1"/>
    </source>
</evidence>
<keyword evidence="6" id="KW-0966">Cell projection</keyword>
<feature type="compositionally biased region" description="Polar residues" evidence="7">
    <location>
        <begin position="915"/>
        <end position="924"/>
    </location>
</feature>
<dbReference type="PANTHER" id="PTHR46127">
    <property type="entry name" value="CILIA- AND FLAGELLA-ASSOCIATED PROTEIN 65"/>
    <property type="match status" value="1"/>
</dbReference>
<feature type="domain" description="CFAP65 seventh Ig-like" evidence="13">
    <location>
        <begin position="804"/>
        <end position="943"/>
    </location>
</feature>
<evidence type="ECO:0000256" key="1">
    <source>
        <dbReference type="ARBA" id="ARBA00004230"/>
    </source>
</evidence>
<evidence type="ECO:0000256" key="6">
    <source>
        <dbReference type="ARBA" id="ARBA00023273"/>
    </source>
</evidence>
<dbReference type="Pfam" id="PF24816">
    <property type="entry name" value="Ig_CFAP65__9th"/>
    <property type="match status" value="1"/>
</dbReference>
<evidence type="ECO:0000259" key="11">
    <source>
        <dbReference type="Pfam" id="PF24816"/>
    </source>
</evidence>
<feature type="domain" description="CFAP65 tenth Ig-like" evidence="9">
    <location>
        <begin position="1248"/>
        <end position="1365"/>
    </location>
</feature>
<dbReference type="InterPro" id="IPR056305">
    <property type="entry name" value="Ig_CFAP65_10th"/>
</dbReference>
<evidence type="ECO:0000259" key="9">
    <source>
        <dbReference type="Pfam" id="PF24291"/>
    </source>
</evidence>
<keyword evidence="4" id="KW-0282">Flagellum</keyword>
<dbReference type="InterPro" id="IPR013783">
    <property type="entry name" value="Ig-like_fold"/>
</dbReference>
<feature type="domain" description="CFAP65-like ninth Ig-like" evidence="11">
    <location>
        <begin position="1073"/>
        <end position="1242"/>
    </location>
</feature>
<proteinExistence type="predicted"/>
<dbReference type="GO" id="GO:0031514">
    <property type="term" value="C:motile cilium"/>
    <property type="evidence" value="ECO:0007669"/>
    <property type="project" value="UniProtKB-SubCell"/>
</dbReference>
<feature type="region of interest" description="Disordered" evidence="7">
    <location>
        <begin position="889"/>
        <end position="925"/>
    </location>
</feature>
<sequence>MSFEPDGREQRKRTLGVDCVGRLLWRHWEPGGEYTQRLRIRNLDIKKQTIVYRLPLRKTVFIMDFPDPVTLSSGMATDIKVSFRPTELVDICDMFEVTVVGRGSFFVKLEGKIPTARVEVPPHHDFGYVPTATTAREIVAMKNVGTTTVSYEWEVPAPFGITPTSGELRENETVDLCITFTPSEACVLIAQAVCKMAACGSLLSTIKISGVAKYPFIRVSKEPSTVTGSTTADDSCLSGREMQLLQDGRSLLLDFGTVYVGKVHTMEFDVENPSVVDAVFSLEVEREDFSCPFTAAPRTGVIPRGKAQKFKVTFAATSVGAAFSDKLCVKALAGNTVTLLLRGVVVAPTVVASVTSMNFGDIRMEKNIVVYEHRRALRRSFYIKNLSDVSVNFYVLGVSPGASFVVTPTTGELPAKGTQRMWVEFCPTYPMNYLRRLHIIMNFTRHVVFVDLFGSAYDDSIRPMSFGLKEVEEFFWRHEVGLGASEPQDLFLLSKVLRGGKVPDTLMHLLSTSSLAMLRDLHRDPTTSSELVTGGCRKKSGGRISFARWNSSFSTGAPFVLSTEALVFVDSRNEPQYVNVYNRSNTVATAYWCLPADCSFSVTPMQEDILPHSYCTFTVTRSRAAGTSLRDQHLECYVNYKQMQSFLLIEEGSFTPPHYFTVHCQQIIQCSDAEAGSIVSCVGAPKHIVFPKCLVDGTTHTVIELENRGGVIVSFAVALRLESQESKGKDCGSDAISGHGSNSVFGCNPAYGIIPARSRVPLMLSFSAKGAAWMRGEMLVQLSNSPKDELRIVLHGEGFRPELLVEDSSMITMRPACVTGVTERSLRITNPTTVPISFESSPSQPLQGVVFVEPPVGVLQAGMGMNLVVSFCPQDPVLYEGHITFSISTHDETQPSSNATRRAVDPLVGRERESQSSSCNNTPRELSLRDGKRIISCPFTGEGRQSVVEVEPVVIEHEGPAAQEKTFEWTIYNSSVCEVCYEVRWLAKTRRMNWEGEDTPMIHLSNNRCGALAARSHTVVLVTLRPPAGVTDCILYTLVGGRGVDLSSIACPTNLHEVQQHPHCEVRLKGTRPAVQITDVRSLQQHRSQLWCQLAINSINNVLAAPVQSVDVERDSFAFPQYVQGVEPIYMDVGVGCVDDDDKEIMLCVENAGSCAAPFRFWYPIDHEGGNETWFVEDEELEDVQQILSNRLLEISPREGTIPVNSHAVITITYRHVSVGTHCLPVLLRLDKGKKALLVLEGRTVADNTHALAFHHPPVYQLHPIALGDVEPPLQSSTIENTSSHPMTYVVQEDLVEQVCAANCGVPVFQCMNPEGVIPPGGSTQLHWYFRPLEVRTYTIDVGLQIVNGEGYSMRFCGVGYHPKKTSTGEACNMINDAFLPIPVSPSLRLPSRLCPVSLSIDVMRIGAVPRFSLHRRICYVENRHNSFSYSFSWATSLEPGSSTISVSPNSGVVRPGQRVRCVLALQCGKLSQIIEAPIFCRVVNETLIEDKSVSPMYVEAAAAPEDEEADEEDDTDPLLDVKPQTKTRFERPTCTKRRATYMGKKRPSVIEAPPEYQSLRVLSAAAAPALHSGVADHNTMSLPLKKRADEGPVLAHSLEVLVQARIMPVDEYQRLYGECAVRQVYFPPLYENYVRPQSASLVGDRLKQTIKDFTRGNVRIVRRMLEGLLRTVVDCPPVRNAFTETIKEEIPQYRELVSMASNSFVRDPPSSTYGANKSSDPGSGAAGATEAMPPTTGVTQRLTTTAGTPCKDQGVLPPWKNSALLNLVEKLLNDVAVRTITQDMGAGLLGRRS</sequence>
<feature type="domain" description="CFAP65 eight Ig-like" evidence="12">
    <location>
        <begin position="946"/>
        <end position="1070"/>
    </location>
</feature>
<evidence type="ECO:0000256" key="2">
    <source>
        <dbReference type="ARBA" id="ARBA00004496"/>
    </source>
</evidence>
<dbReference type="PANTHER" id="PTHR46127:SF1">
    <property type="entry name" value="CILIA- AND FLAGELLA-ASSOCIATED PROTEIN 65"/>
    <property type="match status" value="1"/>
</dbReference>
<dbReference type="InterPro" id="IPR053879">
    <property type="entry name" value="HYDIN_VesB_CFA65-like_Ig"/>
</dbReference>
<feature type="region of interest" description="Disordered" evidence="7">
    <location>
        <begin position="1708"/>
        <end position="1756"/>
    </location>
</feature>
<evidence type="ECO:0000256" key="5">
    <source>
        <dbReference type="ARBA" id="ARBA00023069"/>
    </source>
</evidence>
<feature type="domain" description="HYDIN/VesB/CFA65-like Ig-like" evidence="8">
    <location>
        <begin position="252"/>
        <end position="343"/>
    </location>
</feature>
<name>A0A3L6KWE6_9TRYP</name>
<evidence type="ECO:0000259" key="10">
    <source>
        <dbReference type="Pfam" id="PF24507"/>
    </source>
</evidence>
<keyword evidence="5" id="KW-0969">Cilium</keyword>
<dbReference type="EMBL" id="QSBY01000010">
    <property type="protein sequence ID" value="RHW68659.1"/>
    <property type="molecule type" value="Genomic_DNA"/>
</dbReference>
<dbReference type="InterPro" id="IPR058536">
    <property type="entry name" value="Ig_CFAP65_4th"/>
</dbReference>
<evidence type="ECO:0000256" key="3">
    <source>
        <dbReference type="ARBA" id="ARBA00022490"/>
    </source>
</evidence>
<evidence type="ECO:0008006" key="16">
    <source>
        <dbReference type="Google" id="ProtNLM"/>
    </source>
</evidence>
<dbReference type="GO" id="GO:0005737">
    <property type="term" value="C:cytoplasm"/>
    <property type="evidence" value="ECO:0007669"/>
    <property type="project" value="UniProtKB-SubCell"/>
</dbReference>
<dbReference type="InterPro" id="IPR052614">
    <property type="entry name" value="CFAP65"/>
</dbReference>
<evidence type="ECO:0000313" key="15">
    <source>
        <dbReference type="Proteomes" id="UP000266743"/>
    </source>
</evidence>
<evidence type="ECO:0000259" key="13">
    <source>
        <dbReference type="Pfam" id="PF25249"/>
    </source>
</evidence>
<dbReference type="InterPro" id="IPR057470">
    <property type="entry name" value="Ig_CFAP65_7th"/>
</dbReference>
<feature type="compositionally biased region" description="Polar residues" evidence="7">
    <location>
        <begin position="1737"/>
        <end position="1748"/>
    </location>
</feature>
<evidence type="ECO:0000259" key="8">
    <source>
        <dbReference type="Pfam" id="PF22544"/>
    </source>
</evidence>
<reference evidence="14 15" key="1">
    <citation type="submission" date="2018-09" db="EMBL/GenBank/DDBJ databases">
        <title>whole genome sequence of T. equiperdum IVM-t1 strain.</title>
        <authorList>
            <person name="Suganuma K."/>
        </authorList>
    </citation>
    <scope>NUCLEOTIDE SEQUENCE [LARGE SCALE GENOMIC DNA]</scope>
    <source>
        <strain evidence="14 15">IVM-t1</strain>
    </source>
</reference>
<dbReference type="Pfam" id="PF24507">
    <property type="entry name" value="Ig_CFAP65_4th"/>
    <property type="match status" value="1"/>
</dbReference>
<accession>A0A3L6KWE6</accession>
<dbReference type="Pfam" id="PF25248">
    <property type="entry name" value="Ig_CFAP65_8th"/>
    <property type="match status" value="1"/>
</dbReference>
<feature type="compositionally biased region" description="Polar residues" evidence="7">
    <location>
        <begin position="1708"/>
        <end position="1722"/>
    </location>
</feature>
<feature type="domain" description="CFAP65 fourth Ig-like" evidence="10">
    <location>
        <begin position="356"/>
        <end position="459"/>
    </location>
</feature>
<protein>
    <recommendedName>
        <fullName evidence="16">Flagellar-associated PapD-like</fullName>
    </recommendedName>
</protein>
<comment type="subcellular location">
    <subcellularLocation>
        <location evidence="1">Cell projection</location>
        <location evidence="1">Cilium</location>
        <location evidence="1">Flagellum</location>
    </subcellularLocation>
    <subcellularLocation>
        <location evidence="2">Cytoplasm</location>
    </subcellularLocation>
</comment>
<dbReference type="Pfam" id="PF25249">
    <property type="entry name" value="Ig_CFAP65_7th"/>
    <property type="match status" value="1"/>
</dbReference>
<dbReference type="Pfam" id="PF24291">
    <property type="entry name" value="Ig_CFAP65"/>
    <property type="match status" value="1"/>
</dbReference>
<evidence type="ECO:0000256" key="7">
    <source>
        <dbReference type="SAM" id="MobiDB-lite"/>
    </source>
</evidence>
<dbReference type="Gene3D" id="2.60.40.10">
    <property type="entry name" value="Immunoglobulins"/>
    <property type="match status" value="6"/>
</dbReference>
<evidence type="ECO:0000259" key="12">
    <source>
        <dbReference type="Pfam" id="PF25248"/>
    </source>
</evidence>
<gene>
    <name evidence="14" type="ORF">DPX39_100079700</name>
</gene>
<dbReference type="InterPro" id="IPR057467">
    <property type="entry name" value="Ig_CFAP65_8th"/>
</dbReference>
<evidence type="ECO:0000256" key="4">
    <source>
        <dbReference type="ARBA" id="ARBA00022846"/>
    </source>
</evidence>
<dbReference type="Proteomes" id="UP000266743">
    <property type="component" value="Chromosome 10"/>
</dbReference>
<dbReference type="Pfam" id="PF22544">
    <property type="entry name" value="HYDIN_VesB_CFA65-like_Ig"/>
    <property type="match status" value="1"/>
</dbReference>
<dbReference type="InterPro" id="IPR056344">
    <property type="entry name" value="Ig_CFAP65-like_9th"/>
</dbReference>
<keyword evidence="3" id="KW-0963">Cytoplasm</keyword>
<feature type="compositionally biased region" description="Basic and acidic residues" evidence="7">
    <location>
        <begin position="902"/>
        <end position="914"/>
    </location>
</feature>
<organism evidence="14 15">
    <name type="scientific">Trypanosoma brucei equiperdum</name>
    <dbReference type="NCBI Taxonomy" id="630700"/>
    <lineage>
        <taxon>Eukaryota</taxon>
        <taxon>Discoba</taxon>
        <taxon>Euglenozoa</taxon>
        <taxon>Kinetoplastea</taxon>
        <taxon>Metakinetoplastina</taxon>
        <taxon>Trypanosomatida</taxon>
        <taxon>Trypanosomatidae</taxon>
        <taxon>Trypanosoma</taxon>
    </lineage>
</organism>
<comment type="caution">
    <text evidence="14">The sequence shown here is derived from an EMBL/GenBank/DDBJ whole genome shotgun (WGS) entry which is preliminary data.</text>
</comment>